<dbReference type="GeneID" id="100368606"/>
<evidence type="ECO:0000259" key="2">
    <source>
        <dbReference type="Pfam" id="PF00535"/>
    </source>
</evidence>
<evidence type="ECO:0000313" key="4">
    <source>
        <dbReference type="RefSeq" id="XP_002741740.1"/>
    </source>
</evidence>
<accession>A0ABM0H0X7</accession>
<feature type="non-terminal residue" evidence="4">
    <location>
        <position position="375"/>
    </location>
</feature>
<proteinExistence type="predicted"/>
<keyword evidence="3" id="KW-1185">Reference proteome</keyword>
<protein>
    <submittedName>
        <fullName evidence="4">Beta-1,4 N-acetylgalactosaminyltransferase 2-like</fullName>
    </submittedName>
</protein>
<dbReference type="Pfam" id="PF00535">
    <property type="entry name" value="Glycos_transf_2"/>
    <property type="match status" value="1"/>
</dbReference>
<dbReference type="InterPro" id="IPR029044">
    <property type="entry name" value="Nucleotide-diphossugar_trans"/>
</dbReference>
<dbReference type="SUPFAM" id="SSF53448">
    <property type="entry name" value="Nucleotide-diphospho-sugar transferases"/>
    <property type="match status" value="1"/>
</dbReference>
<gene>
    <name evidence="4" type="primary">LOC100368606</name>
</gene>
<sequence>MARHLPKIYLRPIGICSIIIITCAIVCVKLSFKYVRLSHRTVNEDEITGHSPALVNIRSNMLVSRNEKCSCPKPVIGPLEMDKRVQQRKEFIEWERQEEQAADPVTRCVAMSPIEYIGSGITVEPLSSVRLVGIEVHPAAFEKDNPDLTISFMSRRSLGYIYVETVKNALQITGNNTRQMTITADNVDDLSTVLKHLIYTSVEYHIRQRDVVDITLRDFHISINVLTQRLRMPKLYDPGLGGDISSKVTVVSKTFERYDCINKLILSVNKYYPNMTILVADDSRVKLQLNGTNVKHFHMPFLEGYGAGKSLLVSQVRTKYFLWTDDDYVFINETILERFVEKLESPTAELDLVAGFIMDNKGVISDSIDNDIWKW</sequence>
<keyword evidence="1" id="KW-1133">Transmembrane helix</keyword>
<dbReference type="InterPro" id="IPR001173">
    <property type="entry name" value="Glyco_trans_2-like"/>
</dbReference>
<reference evidence="4" key="1">
    <citation type="submission" date="2025-08" db="UniProtKB">
        <authorList>
            <consortium name="RefSeq"/>
        </authorList>
    </citation>
    <scope>IDENTIFICATION</scope>
    <source>
        <tissue evidence="4">Testes</tissue>
    </source>
</reference>
<keyword evidence="1" id="KW-0812">Transmembrane</keyword>
<dbReference type="PANTHER" id="PTHR15046:SF3">
    <property type="entry name" value="BETA-1,4 N-ACETYLGALACTOSAMINYLTRANSFERASE 2-LIKE"/>
    <property type="match status" value="1"/>
</dbReference>
<organism evidence="3 4">
    <name type="scientific">Saccoglossus kowalevskii</name>
    <name type="common">Acorn worm</name>
    <dbReference type="NCBI Taxonomy" id="10224"/>
    <lineage>
        <taxon>Eukaryota</taxon>
        <taxon>Metazoa</taxon>
        <taxon>Hemichordata</taxon>
        <taxon>Enteropneusta</taxon>
        <taxon>Harrimaniidae</taxon>
        <taxon>Saccoglossus</taxon>
    </lineage>
</organism>
<dbReference type="Gene3D" id="3.90.550.10">
    <property type="entry name" value="Spore Coat Polysaccharide Biosynthesis Protein SpsA, Chain A"/>
    <property type="match status" value="1"/>
</dbReference>
<evidence type="ECO:0000313" key="3">
    <source>
        <dbReference type="Proteomes" id="UP000694865"/>
    </source>
</evidence>
<feature type="transmembrane region" description="Helical" evidence="1">
    <location>
        <begin position="12"/>
        <end position="32"/>
    </location>
</feature>
<feature type="domain" description="Glycosyltransferase 2-like" evidence="2">
    <location>
        <begin position="250"/>
        <end position="348"/>
    </location>
</feature>
<dbReference type="Proteomes" id="UP000694865">
    <property type="component" value="Unplaced"/>
</dbReference>
<keyword evidence="1" id="KW-0472">Membrane</keyword>
<evidence type="ECO:0000256" key="1">
    <source>
        <dbReference type="SAM" id="Phobius"/>
    </source>
</evidence>
<dbReference type="PANTHER" id="PTHR15046">
    <property type="entry name" value="GLYCO_TRANS_2-LIKE DOMAIN-CONTAINING PROTEIN"/>
    <property type="match status" value="1"/>
</dbReference>
<dbReference type="RefSeq" id="XP_002741740.1">
    <property type="nucleotide sequence ID" value="XM_002741694.1"/>
</dbReference>
<name>A0ABM0H0X7_SACKO</name>